<accession>A0ACC0DF68</accession>
<sequence length="622" mass="71164">MGETASIASNTFGENAVGATRREASVRQVSGDITILDDGSRRGLIASSGYEPKVNYDAIYEQCFSACDELLETMNKYRKKRKQPPIDKPANQDWKDVEESVQAACDDLYALSVEDKDFSGSVGKIKKAFRVLCRHAGAGETFAALIPSDQFGFGSMLCGGIKTVFSAMRQAETYRQEVYTALEELPFIICDHAVPFKEHNNDEILHRRVAALYISVFKFLRYILQWFLGNSFVTGIKIIVNPSGFTERFREVLAEVKVSAQRFEKRALRISQQCQDETLQLQYRSSLLHECMSQDIQVIRARTERLEDRLSRAEILENFDPFVQAVADTVEKRMLKYQRRERRRLPPVSVNETLDAFQYEQDLVYNDCQSLLKLVGNLSRSESDKSHALRLQSNYRVRAWLTTDESSILLVNGRTQPRPDSEVSLLVARISSRLLEYHEILDATPTRTVVLPLVFFCGQHRDRRRDVNSNPSELAMSLFLQLVDRARQFVDSAFLQRCRSQVDPRDTAKICRMLGELITQLKDNFFVVIIIDGLRYFAQIPENRQQIKEIISQLVKIYRSSPAATLKFLFSSPTRMEFLEEFFEDEEILNLPRSISSDNSSGVMKWKQPIETFGDVSGISSV</sequence>
<dbReference type="EMBL" id="MU394287">
    <property type="protein sequence ID" value="KAI6091423.1"/>
    <property type="molecule type" value="Genomic_DNA"/>
</dbReference>
<dbReference type="Proteomes" id="UP001497680">
    <property type="component" value="Unassembled WGS sequence"/>
</dbReference>
<evidence type="ECO:0000313" key="2">
    <source>
        <dbReference type="Proteomes" id="UP001497680"/>
    </source>
</evidence>
<organism evidence="1 2">
    <name type="scientific">Hypoxylon rubiginosum</name>
    <dbReference type="NCBI Taxonomy" id="110542"/>
    <lineage>
        <taxon>Eukaryota</taxon>
        <taxon>Fungi</taxon>
        <taxon>Dikarya</taxon>
        <taxon>Ascomycota</taxon>
        <taxon>Pezizomycotina</taxon>
        <taxon>Sordariomycetes</taxon>
        <taxon>Xylariomycetidae</taxon>
        <taxon>Xylariales</taxon>
        <taxon>Hypoxylaceae</taxon>
        <taxon>Hypoxylon</taxon>
    </lineage>
</organism>
<evidence type="ECO:0000313" key="1">
    <source>
        <dbReference type="EMBL" id="KAI6091423.1"/>
    </source>
</evidence>
<comment type="caution">
    <text evidence="1">The sequence shown here is derived from an EMBL/GenBank/DDBJ whole genome shotgun (WGS) entry which is preliminary data.</text>
</comment>
<proteinExistence type="predicted"/>
<reference evidence="1 2" key="1">
    <citation type="journal article" date="2022" name="New Phytol.">
        <title>Ecological generalism drives hyperdiversity of secondary metabolite gene clusters in xylarialean endophytes.</title>
        <authorList>
            <person name="Franco M.E.E."/>
            <person name="Wisecaver J.H."/>
            <person name="Arnold A.E."/>
            <person name="Ju Y.M."/>
            <person name="Slot J.C."/>
            <person name="Ahrendt S."/>
            <person name="Moore L.P."/>
            <person name="Eastman K.E."/>
            <person name="Scott K."/>
            <person name="Konkel Z."/>
            <person name="Mondo S.J."/>
            <person name="Kuo A."/>
            <person name="Hayes R.D."/>
            <person name="Haridas S."/>
            <person name="Andreopoulos B."/>
            <person name="Riley R."/>
            <person name="LaButti K."/>
            <person name="Pangilinan J."/>
            <person name="Lipzen A."/>
            <person name="Amirebrahimi M."/>
            <person name="Yan J."/>
            <person name="Adam C."/>
            <person name="Keymanesh K."/>
            <person name="Ng V."/>
            <person name="Louie K."/>
            <person name="Northen T."/>
            <person name="Drula E."/>
            <person name="Henrissat B."/>
            <person name="Hsieh H.M."/>
            <person name="Youens-Clark K."/>
            <person name="Lutzoni F."/>
            <person name="Miadlikowska J."/>
            <person name="Eastwood D.C."/>
            <person name="Hamelin R.C."/>
            <person name="Grigoriev I.V."/>
            <person name="U'Ren J.M."/>
        </authorList>
    </citation>
    <scope>NUCLEOTIDE SEQUENCE [LARGE SCALE GENOMIC DNA]</scope>
    <source>
        <strain evidence="1 2">ER1909</strain>
    </source>
</reference>
<gene>
    <name evidence="1" type="ORF">F4821DRAFT_201505</name>
</gene>
<name>A0ACC0DF68_9PEZI</name>
<protein>
    <submittedName>
        <fullName evidence="1">Uncharacterized protein</fullName>
    </submittedName>
</protein>
<keyword evidence="2" id="KW-1185">Reference proteome</keyword>